<dbReference type="EMBL" id="SLXQ01000001">
    <property type="protein sequence ID" value="TCP56853.1"/>
    <property type="molecule type" value="Genomic_DNA"/>
</dbReference>
<dbReference type="InterPro" id="IPR027417">
    <property type="entry name" value="P-loop_NTPase"/>
</dbReference>
<sequence length="401" mass="40752">MPTHPAERSAEESDKPPEHTAIGAVDSAPRQEDRAGARPLVLVDDDVLLDEVLRIAAAAGSEVLRASDAEGARARWLGAPLIVLDSKHAHDCGRAKLPRRDRVLLVDSEATSGPSAATWRSAVAIGAQDVLSLPAGESELLAAFADSVEAGDAGTGSVIAVLGGRGGAGASVLAAGLGLAVLRDGGQALVVDCDPAGGGLDLVLGAEAEVGLRWPELQVTAGRIAAEALRSALPVRSDGAGRLAVLSCDRDAAGPNAESVAAVVEAGRRGGESVICDLPRDLEVGSAAGWAVVDRADLVVVVVPAEVRASVSARRTVKRLLDRGAKVGLVIRGPAPGGLRALEVAEAVGAPLVAIMRAEVGLPKTLEEGAIRFRRRGPLAVAANAVLAEARSQPAERARAC</sequence>
<dbReference type="AlphaFoldDB" id="A0A4R2R2S5"/>
<dbReference type="InterPro" id="IPR022521">
    <property type="entry name" value="Rv3660c"/>
</dbReference>
<dbReference type="InterPro" id="IPR059050">
    <property type="entry name" value="Rv3660c_N"/>
</dbReference>
<keyword evidence="4" id="KW-1185">Reference proteome</keyword>
<proteinExistence type="predicted"/>
<gene>
    <name evidence="3" type="ORF">EV191_101800</name>
</gene>
<dbReference type="Pfam" id="PF26563">
    <property type="entry name" value="Rv3660c_N"/>
    <property type="match status" value="1"/>
</dbReference>
<dbReference type="RefSeq" id="WP_132875403.1">
    <property type="nucleotide sequence ID" value="NZ_SLXQ01000001.1"/>
</dbReference>
<dbReference type="GO" id="GO:0009898">
    <property type="term" value="C:cytoplasmic side of plasma membrane"/>
    <property type="evidence" value="ECO:0007669"/>
    <property type="project" value="TreeGrafter"/>
</dbReference>
<evidence type="ECO:0000256" key="1">
    <source>
        <dbReference type="SAM" id="MobiDB-lite"/>
    </source>
</evidence>
<evidence type="ECO:0000259" key="2">
    <source>
        <dbReference type="Pfam" id="PF26563"/>
    </source>
</evidence>
<protein>
    <submittedName>
        <fullName evidence="3">Secretion/DNA translocation related CpaE-like protein</fullName>
    </submittedName>
</protein>
<dbReference type="OrthoDB" id="3252838at2"/>
<accession>A0A4R2R2S5</accession>
<dbReference type="PANTHER" id="PTHR43384">
    <property type="entry name" value="SEPTUM SITE-DETERMINING PROTEIN MIND HOMOLOG, CHLOROPLASTIC-RELATED"/>
    <property type="match status" value="1"/>
</dbReference>
<comment type="caution">
    <text evidence="3">The sequence shown here is derived from an EMBL/GenBank/DDBJ whole genome shotgun (WGS) entry which is preliminary data.</text>
</comment>
<dbReference type="InterPro" id="IPR050625">
    <property type="entry name" value="ParA/MinD_ATPase"/>
</dbReference>
<feature type="compositionally biased region" description="Basic and acidic residues" evidence="1">
    <location>
        <begin position="1"/>
        <end position="18"/>
    </location>
</feature>
<evidence type="ECO:0000313" key="3">
    <source>
        <dbReference type="EMBL" id="TCP56853.1"/>
    </source>
</evidence>
<dbReference type="GO" id="GO:0005829">
    <property type="term" value="C:cytosol"/>
    <property type="evidence" value="ECO:0007669"/>
    <property type="project" value="TreeGrafter"/>
</dbReference>
<dbReference type="Gene3D" id="3.40.50.300">
    <property type="entry name" value="P-loop containing nucleotide triphosphate hydrolases"/>
    <property type="match status" value="1"/>
</dbReference>
<feature type="region of interest" description="Disordered" evidence="1">
    <location>
        <begin position="1"/>
        <end position="33"/>
    </location>
</feature>
<reference evidence="3 4" key="1">
    <citation type="submission" date="2019-03" db="EMBL/GenBank/DDBJ databases">
        <title>Genomic Encyclopedia of Type Strains, Phase IV (KMG-IV): sequencing the most valuable type-strain genomes for metagenomic binning, comparative biology and taxonomic classification.</title>
        <authorList>
            <person name="Goeker M."/>
        </authorList>
    </citation>
    <scope>NUCLEOTIDE SEQUENCE [LARGE SCALE GENOMIC DNA]</scope>
    <source>
        <strain evidence="3 4">DSM 45765</strain>
    </source>
</reference>
<dbReference type="GO" id="GO:0016887">
    <property type="term" value="F:ATP hydrolysis activity"/>
    <property type="evidence" value="ECO:0007669"/>
    <property type="project" value="TreeGrafter"/>
</dbReference>
<name>A0A4R2R2S5_9PSEU</name>
<dbReference type="NCBIfam" id="TIGR03815">
    <property type="entry name" value="CpaE_hom_Actino"/>
    <property type="match status" value="1"/>
</dbReference>
<dbReference type="Proteomes" id="UP000294911">
    <property type="component" value="Unassembled WGS sequence"/>
</dbReference>
<evidence type="ECO:0000313" key="4">
    <source>
        <dbReference type="Proteomes" id="UP000294911"/>
    </source>
</evidence>
<dbReference type="GO" id="GO:0005524">
    <property type="term" value="F:ATP binding"/>
    <property type="evidence" value="ECO:0007669"/>
    <property type="project" value="TreeGrafter"/>
</dbReference>
<dbReference type="SUPFAM" id="SSF52540">
    <property type="entry name" value="P-loop containing nucleoside triphosphate hydrolases"/>
    <property type="match status" value="1"/>
</dbReference>
<feature type="domain" description="Rv3660c-like CheY-like N-terminal" evidence="2">
    <location>
        <begin position="43"/>
        <end position="152"/>
    </location>
</feature>
<organism evidence="3 4">
    <name type="scientific">Tamaricihabitans halophyticus</name>
    <dbReference type="NCBI Taxonomy" id="1262583"/>
    <lineage>
        <taxon>Bacteria</taxon>
        <taxon>Bacillati</taxon>
        <taxon>Actinomycetota</taxon>
        <taxon>Actinomycetes</taxon>
        <taxon>Pseudonocardiales</taxon>
        <taxon>Pseudonocardiaceae</taxon>
        <taxon>Tamaricihabitans</taxon>
    </lineage>
</organism>
<dbReference type="PANTHER" id="PTHR43384:SF11">
    <property type="entry name" value="SEPTUM SITE DETERMINING PROTEIN"/>
    <property type="match status" value="1"/>
</dbReference>
<dbReference type="GO" id="GO:0051782">
    <property type="term" value="P:negative regulation of cell division"/>
    <property type="evidence" value="ECO:0007669"/>
    <property type="project" value="TreeGrafter"/>
</dbReference>